<dbReference type="EMBL" id="CM041531">
    <property type="protein sequence ID" value="KAI3377339.1"/>
    <property type="molecule type" value="Genomic_DNA"/>
</dbReference>
<organism evidence="1 2">
    <name type="scientific">Scortum barcoo</name>
    <name type="common">barcoo grunter</name>
    <dbReference type="NCBI Taxonomy" id="214431"/>
    <lineage>
        <taxon>Eukaryota</taxon>
        <taxon>Metazoa</taxon>
        <taxon>Chordata</taxon>
        <taxon>Craniata</taxon>
        <taxon>Vertebrata</taxon>
        <taxon>Euteleostomi</taxon>
        <taxon>Actinopterygii</taxon>
        <taxon>Neopterygii</taxon>
        <taxon>Teleostei</taxon>
        <taxon>Neoteleostei</taxon>
        <taxon>Acanthomorphata</taxon>
        <taxon>Eupercaria</taxon>
        <taxon>Centrarchiformes</taxon>
        <taxon>Terapontoidei</taxon>
        <taxon>Terapontidae</taxon>
        <taxon>Scortum</taxon>
    </lineage>
</organism>
<name>A0ACB8XBH7_9TELE</name>
<protein>
    <submittedName>
        <fullName evidence="1">Uncharacterized protein</fullName>
    </submittedName>
</protein>
<dbReference type="Proteomes" id="UP000831701">
    <property type="component" value="Chromosome 1"/>
</dbReference>
<evidence type="ECO:0000313" key="1">
    <source>
        <dbReference type="EMBL" id="KAI3377339.1"/>
    </source>
</evidence>
<keyword evidence="2" id="KW-1185">Reference proteome</keyword>
<comment type="caution">
    <text evidence="1">The sequence shown here is derived from an EMBL/GenBank/DDBJ whole genome shotgun (WGS) entry which is preliminary data.</text>
</comment>
<evidence type="ECO:0000313" key="2">
    <source>
        <dbReference type="Proteomes" id="UP000831701"/>
    </source>
</evidence>
<proteinExistence type="predicted"/>
<accession>A0ACB8XBH7</accession>
<sequence length="100" mass="11020">MWRPLMPLTMTSFSPSFKLFWSRTISGFTRGMSAKTTSRDLRYSGGSHPPPSTMPLRSLRTTSVTSAWVMDESTSESPASASSLEGKSVGLRRSSNIQQK</sequence>
<gene>
    <name evidence="1" type="ORF">L3Q82_008543</name>
</gene>
<reference evidence="1" key="1">
    <citation type="submission" date="2022-04" db="EMBL/GenBank/DDBJ databases">
        <title>Jade perch genome.</title>
        <authorList>
            <person name="Chao B."/>
        </authorList>
    </citation>
    <scope>NUCLEOTIDE SEQUENCE</scope>
    <source>
        <strain evidence="1">CB-2022</strain>
    </source>
</reference>